<dbReference type="SUPFAM" id="SSF48371">
    <property type="entry name" value="ARM repeat"/>
    <property type="match status" value="1"/>
</dbReference>
<organism evidence="1 2">
    <name type="scientific">Tritrichomonas musculus</name>
    <dbReference type="NCBI Taxonomy" id="1915356"/>
    <lineage>
        <taxon>Eukaryota</taxon>
        <taxon>Metamonada</taxon>
        <taxon>Parabasalia</taxon>
        <taxon>Tritrichomonadida</taxon>
        <taxon>Tritrichomonadidae</taxon>
        <taxon>Tritrichomonas</taxon>
    </lineage>
</organism>
<dbReference type="InterPro" id="IPR011989">
    <property type="entry name" value="ARM-like"/>
</dbReference>
<dbReference type="EMBL" id="JAPFFF010000010">
    <property type="protein sequence ID" value="KAK8880872.1"/>
    <property type="molecule type" value="Genomic_DNA"/>
</dbReference>
<keyword evidence="2" id="KW-1185">Reference proteome</keyword>
<proteinExistence type="predicted"/>
<name>A0ABR2JQ80_9EUKA</name>
<protein>
    <recommendedName>
        <fullName evidence="3">Exportin-1 C-terminal domain-containing protein</fullName>
    </recommendedName>
</protein>
<dbReference type="InterPro" id="IPR016024">
    <property type="entry name" value="ARM-type_fold"/>
</dbReference>
<reference evidence="1 2" key="1">
    <citation type="submission" date="2024-04" db="EMBL/GenBank/DDBJ databases">
        <title>Tritrichomonas musculus Genome.</title>
        <authorList>
            <person name="Alves-Ferreira E."/>
            <person name="Grigg M."/>
            <person name="Lorenzi H."/>
            <person name="Galac M."/>
        </authorList>
    </citation>
    <scope>NUCLEOTIDE SEQUENCE [LARGE SCALE GENOMIC DNA]</scope>
    <source>
        <strain evidence="1 2">EAF2021</strain>
    </source>
</reference>
<dbReference type="Gene3D" id="1.25.10.10">
    <property type="entry name" value="Leucine-rich Repeat Variant"/>
    <property type="match status" value="1"/>
</dbReference>
<gene>
    <name evidence="1" type="ORF">M9Y10_003570</name>
</gene>
<evidence type="ECO:0000313" key="1">
    <source>
        <dbReference type="EMBL" id="KAK8880872.1"/>
    </source>
</evidence>
<comment type="caution">
    <text evidence="1">The sequence shown here is derived from an EMBL/GenBank/DDBJ whole genome shotgun (WGS) entry which is preliminary data.</text>
</comment>
<sequence>MSQQIDNTASIIQTFVNAHTETSGNMEACEKIFSDSIQNNLPSFIKNCTQILIIGPEMDDNVKKAKEMSINFLVDILDFKLNTGITQALTADDLTEQIKNAIKQNIFSDVEAIRTKSIQCYALLFIRLGLKWMDGIDEVVTSFSNPSFMPNGTIVFFSIMSEITKGENFDTAIFPSCSAQFTQTFVNALWVLAKETTDESMTPELRTAAAKYVYNIISASPQILNDNGMEGARIPLLLESIPNSFQIKNVELFQAIHQIFYTLVEKFYSISRGFIETINVFVMNGLQLQNEPKYTNASIYFWKEVAIIEHKIIEKKNLGQKNSIEPLKPLLIESALPTLLPLFIGYMRSIDENDTDVENIDEKPEPSMYATVAISEIYKIFPIEIFNMLKDNIEECINMDKWTDVHAAIQMIYSISDQPTNDCVGQFIGQNFEKLIELSAPNQVPRMRETVLFLIGLAIMNYPQIISQAGEYADRRITAILTTFESTLNLDQESIKNLSYGNTQIFVRYTSIIYHLSSTWKNNIYESHLSSFFDKLYEIDGILFNYGILSESKLLIQNSSEALNQLIFNSTPDCVSKFDFIYANKLEQITKTKELTCKEEIRDLAQSSFISHLSTLLLKLRRNSRSGIDIIGKYAYQTLECLFEILDTNKSSCVYEEGLMAISAIVTATCSKDNYIEVFNPDTFNKLVTVYVQAGLSSVNEGVINATCLLVGNLFYFLSTKIPDLNQFIPAIFSTMAKTLLDNKNQKRDCHPFLFKAISDMFNSVDQAVLQVYNLEEPLRELLTSYYDVSTTLDILKTTDVEYGNLLYQYLTDAFGSYAKVFYNTTDAQIERNQLFLLDKLANYIYKLNPKIDDNLYMSFGNTARQFASNCSRRNNVILNRHSIHRILKLGVDNCKTCELKRKLKETIEYLKSK</sequence>
<evidence type="ECO:0000313" key="2">
    <source>
        <dbReference type="Proteomes" id="UP001470230"/>
    </source>
</evidence>
<accession>A0ABR2JQ80</accession>
<evidence type="ECO:0008006" key="3">
    <source>
        <dbReference type="Google" id="ProtNLM"/>
    </source>
</evidence>
<dbReference type="Proteomes" id="UP001470230">
    <property type="component" value="Unassembled WGS sequence"/>
</dbReference>